<gene>
    <name evidence="1" type="ORF">DC28_06885</name>
</gene>
<reference evidence="1 2" key="1">
    <citation type="submission" date="2014-05" db="EMBL/GenBank/DDBJ databases">
        <title>De novo Genome Sequence of Spirocheata sp.</title>
        <authorList>
            <person name="Shivani Y."/>
            <person name="Subhash Y."/>
            <person name="Tushar L."/>
            <person name="Sasikala C."/>
            <person name="Ramana C.V."/>
        </authorList>
    </citation>
    <scope>NUCLEOTIDE SEQUENCE [LARGE SCALE GENOMIC DNA]</scope>
    <source>
        <strain evidence="1 2">JC230</strain>
    </source>
</reference>
<organism evidence="1 2">
    <name type="scientific">Spirochaeta lutea</name>
    <dbReference type="NCBI Taxonomy" id="1480694"/>
    <lineage>
        <taxon>Bacteria</taxon>
        <taxon>Pseudomonadati</taxon>
        <taxon>Spirochaetota</taxon>
        <taxon>Spirochaetia</taxon>
        <taxon>Spirochaetales</taxon>
        <taxon>Spirochaetaceae</taxon>
        <taxon>Spirochaeta</taxon>
    </lineage>
</organism>
<name>A0A098QY94_9SPIO</name>
<dbReference type="EMBL" id="JNUP01000052">
    <property type="protein sequence ID" value="KGE72393.1"/>
    <property type="molecule type" value="Genomic_DNA"/>
</dbReference>
<dbReference type="Proteomes" id="UP000029692">
    <property type="component" value="Unassembled WGS sequence"/>
</dbReference>
<protein>
    <submittedName>
        <fullName evidence="1">Uncharacterized protein</fullName>
    </submittedName>
</protein>
<dbReference type="AlphaFoldDB" id="A0A098QY94"/>
<evidence type="ECO:0000313" key="2">
    <source>
        <dbReference type="Proteomes" id="UP000029692"/>
    </source>
</evidence>
<evidence type="ECO:0000313" key="1">
    <source>
        <dbReference type="EMBL" id="KGE72393.1"/>
    </source>
</evidence>
<sequence length="95" mass="10642">MLVGQVVETHYDFDDVLDVEMDAIPQNFDIDQVDVVTESELAEMAEGGLVVPIDPLLGDRTNPDYTETTITTYDRIELNGVQDIDMRILLPGESR</sequence>
<accession>A0A098QY94</accession>
<proteinExistence type="predicted"/>
<dbReference type="STRING" id="1480694.DC28_06885"/>
<keyword evidence="2" id="KW-1185">Reference proteome</keyword>
<comment type="caution">
    <text evidence="1">The sequence shown here is derived from an EMBL/GenBank/DDBJ whole genome shotgun (WGS) entry which is preliminary data.</text>
</comment>